<feature type="chain" id="PRO_5046501347" evidence="1">
    <location>
        <begin position="19"/>
        <end position="156"/>
    </location>
</feature>
<sequence>MRLISFAVISLLAITVSAQPPQNTGAQGLEGPQSAVSQDLEGPQSTTAQILLGNPQQSLLDRLNKLLEDYKAKEHDAGILDYGINIIETEKSDVESKANALDEPERIILNLHLIRVGRALVIIQEFKKTICCEMEVILKELHDVIREMSASNETQQ</sequence>
<accession>A0ABQ8FHT8</accession>
<keyword evidence="1" id="KW-0732">Signal</keyword>
<reference evidence="2 3" key="1">
    <citation type="submission" date="2021-02" db="EMBL/GenBank/DDBJ databases">
        <title>Variation within the Batrachochytrium salamandrivorans European outbreak.</title>
        <authorList>
            <person name="Kelly M."/>
            <person name="Pasmans F."/>
            <person name="Shea T.P."/>
            <person name="Munoz J.F."/>
            <person name="Carranza S."/>
            <person name="Cuomo C.A."/>
            <person name="Martel A."/>
        </authorList>
    </citation>
    <scope>NUCLEOTIDE SEQUENCE [LARGE SCALE GENOMIC DNA]</scope>
    <source>
        <strain evidence="2 3">AMFP18/2</strain>
    </source>
</reference>
<organism evidence="2 3">
    <name type="scientific">Batrachochytrium salamandrivorans</name>
    <dbReference type="NCBI Taxonomy" id="1357716"/>
    <lineage>
        <taxon>Eukaryota</taxon>
        <taxon>Fungi</taxon>
        <taxon>Fungi incertae sedis</taxon>
        <taxon>Chytridiomycota</taxon>
        <taxon>Chytridiomycota incertae sedis</taxon>
        <taxon>Chytridiomycetes</taxon>
        <taxon>Rhizophydiales</taxon>
        <taxon>Rhizophydiales incertae sedis</taxon>
        <taxon>Batrachochytrium</taxon>
    </lineage>
</organism>
<protein>
    <submittedName>
        <fullName evidence="2">Uncharacterized protein</fullName>
    </submittedName>
</protein>
<feature type="signal peptide" evidence="1">
    <location>
        <begin position="1"/>
        <end position="18"/>
    </location>
</feature>
<gene>
    <name evidence="2" type="ORF">BASA50_003570</name>
</gene>
<dbReference type="EMBL" id="JAFCIX010000102">
    <property type="protein sequence ID" value="KAH6598531.1"/>
    <property type="molecule type" value="Genomic_DNA"/>
</dbReference>
<evidence type="ECO:0000256" key="1">
    <source>
        <dbReference type="SAM" id="SignalP"/>
    </source>
</evidence>
<evidence type="ECO:0000313" key="2">
    <source>
        <dbReference type="EMBL" id="KAH6598531.1"/>
    </source>
</evidence>
<proteinExistence type="predicted"/>
<dbReference type="Proteomes" id="UP001648503">
    <property type="component" value="Unassembled WGS sequence"/>
</dbReference>
<comment type="caution">
    <text evidence="2">The sequence shown here is derived from an EMBL/GenBank/DDBJ whole genome shotgun (WGS) entry which is preliminary data.</text>
</comment>
<keyword evidence="3" id="KW-1185">Reference proteome</keyword>
<evidence type="ECO:0000313" key="3">
    <source>
        <dbReference type="Proteomes" id="UP001648503"/>
    </source>
</evidence>
<name>A0ABQ8FHT8_9FUNG</name>